<dbReference type="AlphaFoldDB" id="A0A922TCM6"/>
<organism evidence="3 4">
    <name type="scientific">Pseudorhizobium pelagicum</name>
    <dbReference type="NCBI Taxonomy" id="1509405"/>
    <lineage>
        <taxon>Bacteria</taxon>
        <taxon>Pseudomonadati</taxon>
        <taxon>Pseudomonadota</taxon>
        <taxon>Alphaproteobacteria</taxon>
        <taxon>Hyphomicrobiales</taxon>
        <taxon>Rhizobiaceae</taxon>
        <taxon>Rhizobium/Agrobacterium group</taxon>
        <taxon>Pseudorhizobium</taxon>
    </lineage>
</organism>
<dbReference type="InterPro" id="IPR008207">
    <property type="entry name" value="Sig_transdc_His_kin_Hpt_dom"/>
</dbReference>
<sequence>MAALSIAFEAPVTLRGLSPSQSRPIDLVHLAAQTLGDKGREIDALQAFVRQARQALRDVANGDAAGITAAAHRLQGAAAGVGAFKVADAAARLEENGADAAAMAKLGAAVLETENFVLKLCR</sequence>
<dbReference type="Pfam" id="PF01627">
    <property type="entry name" value="Hpt"/>
    <property type="match status" value="1"/>
</dbReference>
<comment type="caution">
    <text evidence="3">The sequence shown here is derived from an EMBL/GenBank/DDBJ whole genome shotgun (WGS) entry which is preliminary data.</text>
</comment>
<dbReference type="GO" id="GO:0000160">
    <property type="term" value="P:phosphorelay signal transduction system"/>
    <property type="evidence" value="ECO:0007669"/>
    <property type="project" value="UniProtKB-KW"/>
</dbReference>
<dbReference type="Proteomes" id="UP000052167">
    <property type="component" value="Unassembled WGS sequence"/>
</dbReference>
<evidence type="ECO:0000313" key="3">
    <source>
        <dbReference type="EMBL" id="KEQ11132.1"/>
    </source>
</evidence>
<feature type="domain" description="HPt" evidence="2">
    <location>
        <begin position="44"/>
        <end position="98"/>
    </location>
</feature>
<dbReference type="EMBL" id="JOKJ01000001">
    <property type="protein sequence ID" value="KEQ11132.1"/>
    <property type="molecule type" value="Genomic_DNA"/>
</dbReference>
<evidence type="ECO:0000256" key="1">
    <source>
        <dbReference type="ARBA" id="ARBA00023012"/>
    </source>
</evidence>
<accession>A0A922TCM6</accession>
<dbReference type="Gene3D" id="1.20.120.160">
    <property type="entry name" value="HPT domain"/>
    <property type="match status" value="1"/>
</dbReference>
<evidence type="ECO:0000313" key="4">
    <source>
        <dbReference type="Proteomes" id="UP000052167"/>
    </source>
</evidence>
<evidence type="ECO:0000259" key="2">
    <source>
        <dbReference type="Pfam" id="PF01627"/>
    </source>
</evidence>
<keyword evidence="4" id="KW-1185">Reference proteome</keyword>
<dbReference type="SUPFAM" id="SSF47226">
    <property type="entry name" value="Histidine-containing phosphotransfer domain, HPT domain"/>
    <property type="match status" value="1"/>
</dbReference>
<protein>
    <submittedName>
        <fullName evidence="3">Transcriptional regulator</fullName>
    </submittedName>
</protein>
<gene>
    <name evidence="3" type="ORF">GV68_02305</name>
</gene>
<dbReference type="OrthoDB" id="8454588at2"/>
<dbReference type="GO" id="GO:0004672">
    <property type="term" value="F:protein kinase activity"/>
    <property type="evidence" value="ECO:0007669"/>
    <property type="project" value="UniProtKB-ARBA"/>
</dbReference>
<reference evidence="3 4" key="1">
    <citation type="submission" date="2014-06" db="EMBL/GenBank/DDBJ databases">
        <title>Rhizobium pelagicum/R2-400B4.</title>
        <authorList>
            <person name="Kimes N.E."/>
            <person name="Lopez-Perez M."/>
        </authorList>
    </citation>
    <scope>NUCLEOTIDE SEQUENCE [LARGE SCALE GENOMIC DNA]</scope>
    <source>
        <strain evidence="3 4">R2-400B4</strain>
    </source>
</reference>
<dbReference type="InterPro" id="IPR036641">
    <property type="entry name" value="HPT_dom_sf"/>
</dbReference>
<name>A0A922TCM6_9HYPH</name>
<proteinExistence type="predicted"/>
<keyword evidence="1" id="KW-0902">Two-component regulatory system</keyword>